<dbReference type="GO" id="GO:0016491">
    <property type="term" value="F:oxidoreductase activity"/>
    <property type="evidence" value="ECO:0007669"/>
    <property type="project" value="InterPro"/>
</dbReference>
<keyword evidence="3" id="KW-1185">Reference proteome</keyword>
<dbReference type="OrthoDB" id="146286at2157"/>
<feature type="domain" description="Molybdopterin dinucleotide-binding" evidence="1">
    <location>
        <begin position="17"/>
        <end position="113"/>
    </location>
</feature>
<dbReference type="RefSeq" id="WP_013194852.1">
    <property type="nucleotide sequence ID" value="NC_014253.1"/>
</dbReference>
<dbReference type="AlphaFoldDB" id="D7E9L5"/>
<dbReference type="GO" id="GO:0043546">
    <property type="term" value="F:molybdopterin cofactor binding"/>
    <property type="evidence" value="ECO:0007669"/>
    <property type="project" value="InterPro"/>
</dbReference>
<dbReference type="EMBL" id="CP002069">
    <property type="protein sequence ID" value="ADI74287.1"/>
    <property type="molecule type" value="Genomic_DNA"/>
</dbReference>
<accession>D7E9L5</accession>
<dbReference type="Gene3D" id="2.40.40.20">
    <property type="match status" value="1"/>
</dbReference>
<organism evidence="2 3">
    <name type="scientific">Methanohalobium evestigatum (strain ATCC BAA-1072 / DSM 3721 / NBRC 107634 / OCM 161 / Z-7303)</name>
    <dbReference type="NCBI Taxonomy" id="644295"/>
    <lineage>
        <taxon>Archaea</taxon>
        <taxon>Methanobacteriati</taxon>
        <taxon>Methanobacteriota</taxon>
        <taxon>Stenosarchaea group</taxon>
        <taxon>Methanomicrobia</taxon>
        <taxon>Methanosarcinales</taxon>
        <taxon>Methanosarcinaceae</taxon>
        <taxon>Methanohalobium</taxon>
    </lineage>
</organism>
<gene>
    <name evidence="2" type="ordered locus">Metev_1433</name>
</gene>
<evidence type="ECO:0000313" key="3">
    <source>
        <dbReference type="Proteomes" id="UP000000391"/>
    </source>
</evidence>
<proteinExistence type="predicted"/>
<evidence type="ECO:0000313" key="2">
    <source>
        <dbReference type="EMBL" id="ADI74287.1"/>
    </source>
</evidence>
<reference evidence="2 3" key="1">
    <citation type="submission" date="2010-06" db="EMBL/GenBank/DDBJ databases">
        <title>Complete sequence chromosome of Methanohalobium evestigatum Z-7303.</title>
        <authorList>
            <consortium name="US DOE Joint Genome Institute"/>
            <person name="Lucas S."/>
            <person name="Copeland A."/>
            <person name="Lapidus A."/>
            <person name="Cheng J.-F."/>
            <person name="Bruce D."/>
            <person name="Goodwin L."/>
            <person name="Pitluck S."/>
            <person name="Saunders E."/>
            <person name="Detter J.C."/>
            <person name="Han C."/>
            <person name="Tapia R."/>
            <person name="Land M."/>
            <person name="Hauser L."/>
            <person name="Kyrpides N."/>
            <person name="Mikhailova N."/>
            <person name="Sieprawska-Lupa M."/>
            <person name="Whitman W.B."/>
            <person name="Anderson I."/>
            <person name="Woyke T."/>
        </authorList>
    </citation>
    <scope>NUCLEOTIDE SEQUENCE [LARGE SCALE GENOMIC DNA]</scope>
    <source>
        <strain evidence="3">ATCC BAA-1072 / DSM 3721 / NBRC 107634 / OCM 161 / Z-7303</strain>
    </source>
</reference>
<dbReference type="STRING" id="644295.Metev_1433"/>
<dbReference type="InterPro" id="IPR009010">
    <property type="entry name" value="Asp_de-COase-like_dom_sf"/>
</dbReference>
<dbReference type="HOGENOM" id="CLU_123704_1_0_2"/>
<dbReference type="GeneID" id="9347072"/>
<protein>
    <submittedName>
        <fullName evidence="2">Molybdopterin dinucleotide-binding region</fullName>
    </submittedName>
</protein>
<sequence>MDFGKFLETPEYDIKIITYRDIFQSEALESSLFGDEYKDLSAIIKLDSNDMEKMGIKSGNTVYLKNKYGSVVVKAVESDSENPHRGYAYMPNSPWSNALVSDETGNTGVPNYKLIGASLSDAEGEDIADIEKLEVVNV</sequence>
<dbReference type="InterPro" id="IPR006657">
    <property type="entry name" value="MoPterin_dinucl-bd_dom"/>
</dbReference>
<dbReference type="PIRSF" id="PIRSF015873">
    <property type="entry name" value="FwdD"/>
    <property type="match status" value="1"/>
</dbReference>
<dbReference type="Pfam" id="PF01568">
    <property type="entry name" value="Molydop_binding"/>
    <property type="match status" value="1"/>
</dbReference>
<dbReference type="InterPro" id="IPR012040">
    <property type="entry name" value="Formylmethanofuran_DH_dsu"/>
</dbReference>
<name>D7E9L5_METEZ</name>
<dbReference type="Proteomes" id="UP000000391">
    <property type="component" value="Chromosome"/>
</dbReference>
<evidence type="ECO:0000259" key="1">
    <source>
        <dbReference type="Pfam" id="PF01568"/>
    </source>
</evidence>
<dbReference type="KEGG" id="mev:Metev_1433"/>
<dbReference type="SUPFAM" id="SSF50692">
    <property type="entry name" value="ADC-like"/>
    <property type="match status" value="1"/>
</dbReference>